<feature type="domain" description="Putative radical SAM N-terminal" evidence="4">
    <location>
        <begin position="109"/>
        <end position="250"/>
    </location>
</feature>
<dbReference type="AlphaFoldDB" id="A0A2K2UC48"/>
<dbReference type="InterPro" id="IPR007549">
    <property type="entry name" value="DUF512"/>
</dbReference>
<feature type="domain" description="DUF512" evidence="2">
    <location>
        <begin position="260"/>
        <end position="475"/>
    </location>
</feature>
<dbReference type="SUPFAM" id="SSF102114">
    <property type="entry name" value="Radical SAM enzymes"/>
    <property type="match status" value="1"/>
</dbReference>
<dbReference type="InterPro" id="IPR058240">
    <property type="entry name" value="rSAM_sf"/>
</dbReference>
<accession>A0A2K2UC48</accession>
<dbReference type="InterPro" id="IPR041489">
    <property type="entry name" value="PDZ_6"/>
</dbReference>
<dbReference type="InterPro" id="IPR045375">
    <property type="entry name" value="Put_radical_SAM-like_N"/>
</dbReference>
<dbReference type="Pfam" id="PF04459">
    <property type="entry name" value="DUF512"/>
    <property type="match status" value="1"/>
</dbReference>
<evidence type="ECO:0000256" key="1">
    <source>
        <dbReference type="SAM" id="MobiDB-lite"/>
    </source>
</evidence>
<comment type="caution">
    <text evidence="5">The sequence shown here is derived from an EMBL/GenBank/DDBJ whole genome shotgun (WGS) entry which is preliminary data.</text>
</comment>
<feature type="region of interest" description="Disordered" evidence="1">
    <location>
        <begin position="1"/>
        <end position="39"/>
    </location>
</feature>
<evidence type="ECO:0000259" key="3">
    <source>
        <dbReference type="Pfam" id="PF17820"/>
    </source>
</evidence>
<dbReference type="Proteomes" id="UP000236197">
    <property type="component" value="Unassembled WGS sequence"/>
</dbReference>
<proteinExistence type="predicted"/>
<evidence type="ECO:0000313" key="5">
    <source>
        <dbReference type="EMBL" id="PNV67859.1"/>
    </source>
</evidence>
<dbReference type="Pfam" id="PF17820">
    <property type="entry name" value="PDZ_6"/>
    <property type="match status" value="1"/>
</dbReference>
<dbReference type="Pfam" id="PF19238">
    <property type="entry name" value="Radical_SAM_2"/>
    <property type="match status" value="1"/>
</dbReference>
<reference evidence="6" key="1">
    <citation type="submission" date="2018-01" db="EMBL/GenBank/DDBJ databases">
        <title>Rubneribacter badeniensis gen. nov., sp. nov., and Colonibacter rubneri, gen. nov., sp. nov., WGS of new members of the Eggerthellaceae.</title>
        <authorList>
            <person name="Danylec N."/>
            <person name="Stoll D.A."/>
            <person name="Doetsch A."/>
            <person name="Kulling S.E."/>
            <person name="Huch M."/>
        </authorList>
    </citation>
    <scope>NUCLEOTIDE SEQUENCE [LARGE SCALE GENOMIC DNA]</scope>
    <source>
        <strain evidence="6">ResAG-96</strain>
    </source>
</reference>
<dbReference type="Gene3D" id="2.30.42.10">
    <property type="match status" value="1"/>
</dbReference>
<dbReference type="InterPro" id="IPR036034">
    <property type="entry name" value="PDZ_sf"/>
</dbReference>
<dbReference type="InterPro" id="IPR013785">
    <property type="entry name" value="Aldolase_TIM"/>
</dbReference>
<gene>
    <name evidence="5" type="ORF">C2L71_06190</name>
</gene>
<evidence type="ECO:0000313" key="6">
    <source>
        <dbReference type="Proteomes" id="UP000236197"/>
    </source>
</evidence>
<dbReference type="SUPFAM" id="SSF50156">
    <property type="entry name" value="PDZ domain-like"/>
    <property type="match status" value="1"/>
</dbReference>
<sequence length="492" mass="53176">MTPCFDGRPSTSSYPPADVLRAAGEDAGGGALPAPEDLHAEGSPRALVSSVAPGSPADDAGFEPGCFLTAVDGRPLRDLIDWRWLSSDDTIAVGYIDLDGDVGVVELDRDEGEEWGFGFEGVVFDGVKQCRNACTFCFMRQLPPGMRPSLSLRDDDFRLSFLSGTFVTFTNLSPDDEARIVEQHISPLRVSLHAADTDVRRRIIGRHAADGLQALDRLLSAGIEFHAQIVLMPGENDGGVLADTLEWAYARPGILDVCIVPLGFTRHQGRFDRSFNDPAAARAVLNLVEPFQRRACEERGTAWAFTADEFYRNAFGPRLLDDLPPTEHYGDFAMFEDGVGIVRSFADDWEDAQRSGLVARCAEAILLADARVHFIYGLAMQDVIAPLVAASPLEGLFDPLFVENAFFGGNVDVTGLLCGCDIVAAVKKQAGAGEIGRRAPIFLLPCVVFNDDGVTLDDMSLKDMEMAAGVPLAVVSCNPSDFLEEIIDLAAQ</sequence>
<dbReference type="EMBL" id="PPEK01000005">
    <property type="protein sequence ID" value="PNV67859.1"/>
    <property type="molecule type" value="Genomic_DNA"/>
</dbReference>
<dbReference type="Gene3D" id="3.20.20.70">
    <property type="entry name" value="Aldolase class I"/>
    <property type="match status" value="1"/>
</dbReference>
<organism evidence="5 6">
    <name type="scientific">Enteroscipio rubneri</name>
    <dbReference type="NCBI Taxonomy" id="2070686"/>
    <lineage>
        <taxon>Bacteria</taxon>
        <taxon>Bacillati</taxon>
        <taxon>Actinomycetota</taxon>
        <taxon>Coriobacteriia</taxon>
        <taxon>Eggerthellales</taxon>
        <taxon>Eggerthellaceae</taxon>
        <taxon>Enteroscipio</taxon>
    </lineage>
</organism>
<feature type="domain" description="PDZ" evidence="3">
    <location>
        <begin position="48"/>
        <end position="83"/>
    </location>
</feature>
<name>A0A2K2UC48_9ACTN</name>
<evidence type="ECO:0000259" key="2">
    <source>
        <dbReference type="Pfam" id="PF04459"/>
    </source>
</evidence>
<protein>
    <submittedName>
        <fullName evidence="5">Fe-S oxidoreductase</fullName>
    </submittedName>
</protein>
<keyword evidence="6" id="KW-1185">Reference proteome</keyword>
<evidence type="ECO:0000259" key="4">
    <source>
        <dbReference type="Pfam" id="PF19238"/>
    </source>
</evidence>